<sequence length="155" mass="16713">MKSFIIAIVAVCTGLMLATASYVPASRIPSPLENYTMTDVSWVVESIPGNATSTVYLNGSVQEILKQLIDINSNYPALLDQYWASKASVAPLDGFASLKAMSEEPRLGSWCDVCTKRWKPAAYMVTLDGISYLRNLTGQPGNKPGPGSCGRISCE</sequence>
<gene>
    <name evidence="2" type="ORF">N8I77_000101</name>
</gene>
<evidence type="ECO:0000313" key="3">
    <source>
        <dbReference type="Proteomes" id="UP001265746"/>
    </source>
</evidence>
<proteinExistence type="predicted"/>
<dbReference type="EMBL" id="JAUJFL010000001">
    <property type="protein sequence ID" value="KAK2613174.1"/>
    <property type="molecule type" value="Genomic_DNA"/>
</dbReference>
<keyword evidence="1" id="KW-0732">Signal</keyword>
<feature type="chain" id="PRO_5041945049" evidence="1">
    <location>
        <begin position="21"/>
        <end position="155"/>
    </location>
</feature>
<dbReference type="Proteomes" id="UP001265746">
    <property type="component" value="Unassembled WGS sequence"/>
</dbReference>
<reference evidence="2" key="1">
    <citation type="submission" date="2023-06" db="EMBL/GenBank/DDBJ databases">
        <authorList>
            <person name="Noh H."/>
        </authorList>
    </citation>
    <scope>NUCLEOTIDE SEQUENCE</scope>
    <source>
        <strain evidence="2">DUCC20226</strain>
    </source>
</reference>
<keyword evidence="3" id="KW-1185">Reference proteome</keyword>
<name>A0AAD9W9J7_PHOAM</name>
<organism evidence="2 3">
    <name type="scientific">Phomopsis amygdali</name>
    <name type="common">Fusicoccum amygdali</name>
    <dbReference type="NCBI Taxonomy" id="1214568"/>
    <lineage>
        <taxon>Eukaryota</taxon>
        <taxon>Fungi</taxon>
        <taxon>Dikarya</taxon>
        <taxon>Ascomycota</taxon>
        <taxon>Pezizomycotina</taxon>
        <taxon>Sordariomycetes</taxon>
        <taxon>Sordariomycetidae</taxon>
        <taxon>Diaporthales</taxon>
        <taxon>Diaporthaceae</taxon>
        <taxon>Diaporthe</taxon>
    </lineage>
</organism>
<evidence type="ECO:0000313" key="2">
    <source>
        <dbReference type="EMBL" id="KAK2613174.1"/>
    </source>
</evidence>
<comment type="caution">
    <text evidence="2">The sequence shown here is derived from an EMBL/GenBank/DDBJ whole genome shotgun (WGS) entry which is preliminary data.</text>
</comment>
<dbReference type="AlphaFoldDB" id="A0AAD9W9J7"/>
<evidence type="ECO:0000256" key="1">
    <source>
        <dbReference type="SAM" id="SignalP"/>
    </source>
</evidence>
<protein>
    <submittedName>
        <fullName evidence="2">Uncharacterized protein</fullName>
    </submittedName>
</protein>
<feature type="signal peptide" evidence="1">
    <location>
        <begin position="1"/>
        <end position="20"/>
    </location>
</feature>
<accession>A0AAD9W9J7</accession>